<dbReference type="Gene3D" id="3.80.10.10">
    <property type="entry name" value="Ribonuclease Inhibitor"/>
    <property type="match status" value="1"/>
</dbReference>
<dbReference type="SUPFAM" id="SSF52058">
    <property type="entry name" value="L domain-like"/>
    <property type="match status" value="1"/>
</dbReference>
<proteinExistence type="predicted"/>
<accession>A0A6J2XE33</accession>
<dbReference type="PANTHER" id="PTHR46282">
    <property type="entry name" value="LEUCINE-RICH MELANOCYTE DIFFERENTIATION-ASSOCIATED PROTEIN"/>
    <property type="match status" value="1"/>
</dbReference>
<dbReference type="GeneID" id="115877402"/>
<dbReference type="InterPro" id="IPR043313">
    <property type="entry name" value="LRMDA"/>
</dbReference>
<evidence type="ECO:0000313" key="1">
    <source>
        <dbReference type="Proteomes" id="UP000504635"/>
    </source>
</evidence>
<dbReference type="InterPro" id="IPR032675">
    <property type="entry name" value="LRR_dom_sf"/>
</dbReference>
<dbReference type="Proteomes" id="UP000504635">
    <property type="component" value="Unplaced"/>
</dbReference>
<sequence length="291" mass="33870">MIEDFPDEFFIVFRPQDQADHLGLFKDISEIWRDPPGEPQPDEDGDMVTRETLPNALSNIFYSEMQTPEMTNLGQILLANNIEDKLTDSTVSRLSLSHEKLEQMPKMICQEFGADIKILDLSYNNFRNVDFLEYFEELTSLILDRNPINVLETNIPFMPKLELLYLNFCKIDEIFWVESLRYNCPNLKYLSLMGNLVAPSPLNGGSIYDYLRYRLYVISILPKLIHLDDKYITDEERNESKHMFPSPFFHGMFRHTKARLPHYLRTLTEKVGDYFSGGSKVGSSKNTNLVI</sequence>
<dbReference type="KEGG" id="soy:115877402"/>
<gene>
    <name evidence="2" type="primary">LOC115877402</name>
</gene>
<dbReference type="Pfam" id="PF14580">
    <property type="entry name" value="LRR_9"/>
    <property type="match status" value="1"/>
</dbReference>
<dbReference type="RefSeq" id="XP_030749411.1">
    <property type="nucleotide sequence ID" value="XM_030893551.1"/>
</dbReference>
<reference evidence="2" key="1">
    <citation type="submission" date="2025-08" db="UniProtKB">
        <authorList>
            <consortium name="RefSeq"/>
        </authorList>
    </citation>
    <scope>IDENTIFICATION</scope>
    <source>
        <tissue evidence="2">Gonads</tissue>
    </source>
</reference>
<evidence type="ECO:0000313" key="2">
    <source>
        <dbReference type="RefSeq" id="XP_030749411.1"/>
    </source>
</evidence>
<dbReference type="AlphaFoldDB" id="A0A6J2XE33"/>
<organism evidence="1 2">
    <name type="scientific">Sitophilus oryzae</name>
    <name type="common">Rice weevil</name>
    <name type="synonym">Curculio oryzae</name>
    <dbReference type="NCBI Taxonomy" id="7048"/>
    <lineage>
        <taxon>Eukaryota</taxon>
        <taxon>Metazoa</taxon>
        <taxon>Ecdysozoa</taxon>
        <taxon>Arthropoda</taxon>
        <taxon>Hexapoda</taxon>
        <taxon>Insecta</taxon>
        <taxon>Pterygota</taxon>
        <taxon>Neoptera</taxon>
        <taxon>Endopterygota</taxon>
        <taxon>Coleoptera</taxon>
        <taxon>Polyphaga</taxon>
        <taxon>Cucujiformia</taxon>
        <taxon>Curculionidae</taxon>
        <taxon>Dryophthorinae</taxon>
        <taxon>Sitophilus</taxon>
    </lineage>
</organism>
<keyword evidence="1" id="KW-1185">Reference proteome</keyword>
<protein>
    <submittedName>
        <fullName evidence="2">Leucine-rich melanocyte differentiation-associated protein-like isoform X1</fullName>
    </submittedName>
</protein>
<dbReference type="OrthoDB" id="10251250at2759"/>
<dbReference type="PANTHER" id="PTHR46282:SF1">
    <property type="entry name" value="LEUCINE-RICH REPEAT-CONTAINING PROTEIN 72-LIKE"/>
    <property type="match status" value="1"/>
</dbReference>
<name>A0A6J2XE33_SITOR</name>
<dbReference type="InParanoid" id="A0A6J2XE33"/>